<dbReference type="InterPro" id="IPR017900">
    <property type="entry name" value="4Fe4S_Fe_S_CS"/>
</dbReference>
<evidence type="ECO:0000256" key="1">
    <source>
        <dbReference type="ARBA" id="ARBA00022448"/>
    </source>
</evidence>
<evidence type="ECO:0000313" key="16">
    <source>
        <dbReference type="Proteomes" id="UP000251842"/>
    </source>
</evidence>
<dbReference type="InterPro" id="IPR017896">
    <property type="entry name" value="4Fe4S_Fe-S-bd"/>
</dbReference>
<dbReference type="GO" id="GO:0051539">
    <property type="term" value="F:4 iron, 4 sulfur cluster binding"/>
    <property type="evidence" value="ECO:0007669"/>
    <property type="project" value="UniProtKB-KW"/>
</dbReference>
<gene>
    <name evidence="15" type="ORF">DCD74_03210</name>
</gene>
<keyword evidence="7" id="KW-1278">Translocase</keyword>
<feature type="binding site" evidence="12">
    <location>
        <position position="98"/>
    </location>
    <ligand>
        <name>[4Fe-4S] cluster</name>
        <dbReference type="ChEBI" id="CHEBI:49883"/>
        <label>2</label>
    </ligand>
</feature>
<evidence type="ECO:0000256" key="7">
    <source>
        <dbReference type="ARBA" id="ARBA00022967"/>
    </source>
</evidence>
<dbReference type="GO" id="GO:0009055">
    <property type="term" value="F:electron transfer activity"/>
    <property type="evidence" value="ECO:0007669"/>
    <property type="project" value="InterPro"/>
</dbReference>
<comment type="cofactor">
    <cofactor evidence="12">
        <name>[4Fe-4S] cluster</name>
        <dbReference type="ChEBI" id="CHEBI:49883"/>
    </cofactor>
    <text evidence="12">Binds 3 [4Fe-4S] clusters.</text>
</comment>
<feature type="domain" description="4Fe-4S ferredoxin-type" evidence="13">
    <location>
        <begin position="114"/>
        <end position="142"/>
    </location>
</feature>
<dbReference type="PIRSF" id="PIRSF005784">
    <property type="entry name" value="Elect_transpt_RnfB"/>
    <property type="match status" value="1"/>
</dbReference>
<dbReference type="Gene3D" id="1.10.15.40">
    <property type="entry name" value="Electron transport complex subunit B, putative Fe-S cluster"/>
    <property type="match status" value="1"/>
</dbReference>
<evidence type="ECO:0000256" key="9">
    <source>
        <dbReference type="ARBA" id="ARBA00023004"/>
    </source>
</evidence>
<keyword evidence="11" id="KW-0472">Membrane</keyword>
<reference evidence="16" key="1">
    <citation type="submission" date="2018-05" db="EMBL/GenBank/DDBJ databases">
        <title>Luteimonas pekinense sp. nov., isolated from human Meibomian gland secretions, Beijing, China.</title>
        <authorList>
            <person name="Wen T."/>
            <person name="Bai H."/>
            <person name="Lv H."/>
        </authorList>
    </citation>
    <scope>NUCLEOTIDE SEQUENCE [LARGE SCALE GENOMIC DNA]</scope>
    <source>
        <strain evidence="16">83-4</strain>
    </source>
</reference>
<feature type="binding site" evidence="12">
    <location>
        <position position="102"/>
    </location>
    <ligand>
        <name>[4Fe-4S] cluster</name>
        <dbReference type="ChEBI" id="CHEBI:49883"/>
        <label>3</label>
    </ligand>
</feature>
<organism evidence="15 16">
    <name type="scientific">Solilutibacter oculi</name>
    <dbReference type="NCBI Taxonomy" id="2698682"/>
    <lineage>
        <taxon>Bacteria</taxon>
        <taxon>Pseudomonadati</taxon>
        <taxon>Pseudomonadota</taxon>
        <taxon>Gammaproteobacteria</taxon>
        <taxon>Lysobacterales</taxon>
        <taxon>Lysobacteraceae</taxon>
        <taxon>Solilutibacter</taxon>
    </lineage>
</organism>
<sequence>MQVRASSDSETLVERIDRLLPQTQCGQCGFEGCRPYAEALARGEAGIDHCPPGGDVGARALAKLLGVPVLPYDRERGECKPGIVAMIIEADCIGCTKCIQACPVDAIVGASKLMHTVIAPLCTGCELCVAPCPVDCIVMQPVG</sequence>
<keyword evidence="5 12" id="KW-0479">Metal-binding</keyword>
<dbReference type="Pfam" id="PF04060">
    <property type="entry name" value="FeS"/>
    <property type="match status" value="1"/>
</dbReference>
<feature type="binding site" evidence="12">
    <location>
        <position position="128"/>
    </location>
    <ligand>
        <name>[4Fe-4S] cluster</name>
        <dbReference type="ChEBI" id="CHEBI:49883"/>
        <label>3</label>
    </ligand>
</feature>
<feature type="binding site" evidence="12">
    <location>
        <position position="33"/>
    </location>
    <ligand>
        <name>[4Fe-4S] cluster</name>
        <dbReference type="ChEBI" id="CHEBI:49883"/>
        <label>1</label>
    </ligand>
</feature>
<accession>A0A344J8S6</accession>
<evidence type="ECO:0000256" key="5">
    <source>
        <dbReference type="ARBA" id="ARBA00022723"/>
    </source>
</evidence>
<keyword evidence="16" id="KW-1185">Reference proteome</keyword>
<dbReference type="PANTHER" id="PTHR42859:SF3">
    <property type="entry name" value="ION-TRANSLOCATING OXIDOREDUCTASE COMPLEX SUBUNIT B"/>
    <property type="match status" value="1"/>
</dbReference>
<feature type="binding site" evidence="12">
    <location>
        <position position="50"/>
    </location>
    <ligand>
        <name>[4Fe-4S] cluster</name>
        <dbReference type="ChEBI" id="CHEBI:49883"/>
        <label>1</label>
    </ligand>
</feature>
<keyword evidence="10 12" id="KW-0411">Iron-sulfur</keyword>
<keyword evidence="6" id="KW-0677">Repeat</keyword>
<evidence type="ECO:0000256" key="4">
    <source>
        <dbReference type="ARBA" id="ARBA00022519"/>
    </source>
</evidence>
<keyword evidence="8" id="KW-0249">Electron transport</keyword>
<evidence type="ECO:0000256" key="3">
    <source>
        <dbReference type="ARBA" id="ARBA00022485"/>
    </source>
</evidence>
<feature type="binding site" evidence="12">
    <location>
        <position position="28"/>
    </location>
    <ligand>
        <name>[4Fe-4S] cluster</name>
        <dbReference type="ChEBI" id="CHEBI:49883"/>
        <label>1</label>
    </ligand>
</feature>
<feature type="binding site" evidence="12">
    <location>
        <position position="125"/>
    </location>
    <ligand>
        <name>[4Fe-4S] cluster</name>
        <dbReference type="ChEBI" id="CHEBI:49883"/>
        <label>3</label>
    </ligand>
</feature>
<feature type="domain" description="4Fe-4S ferredoxin-type" evidence="13">
    <location>
        <begin position="83"/>
        <end position="112"/>
    </location>
</feature>
<dbReference type="EMBL" id="CP029556">
    <property type="protein sequence ID" value="AXA85436.1"/>
    <property type="molecule type" value="Genomic_DNA"/>
</dbReference>
<dbReference type="Pfam" id="PF14697">
    <property type="entry name" value="Fer4_21"/>
    <property type="match status" value="1"/>
</dbReference>
<dbReference type="NCBIfam" id="NF006446">
    <property type="entry name" value="PRK08764.1"/>
    <property type="match status" value="1"/>
</dbReference>
<dbReference type="OrthoDB" id="9789936at2"/>
<evidence type="ECO:0000256" key="6">
    <source>
        <dbReference type="ARBA" id="ARBA00022737"/>
    </source>
</evidence>
<dbReference type="GO" id="GO:0022900">
    <property type="term" value="P:electron transport chain"/>
    <property type="evidence" value="ECO:0007669"/>
    <property type="project" value="InterPro"/>
</dbReference>
<keyword evidence="1" id="KW-0813">Transport</keyword>
<dbReference type="PROSITE" id="PS51656">
    <property type="entry name" value="4FE4S"/>
    <property type="match status" value="1"/>
</dbReference>
<evidence type="ECO:0000256" key="10">
    <source>
        <dbReference type="ARBA" id="ARBA00023014"/>
    </source>
</evidence>
<feature type="domain" description="4Fe-4S" evidence="14">
    <location>
        <begin position="8"/>
        <end position="67"/>
    </location>
</feature>
<evidence type="ECO:0000256" key="2">
    <source>
        <dbReference type="ARBA" id="ARBA00022475"/>
    </source>
</evidence>
<dbReference type="PROSITE" id="PS51379">
    <property type="entry name" value="4FE4S_FER_2"/>
    <property type="match status" value="2"/>
</dbReference>
<dbReference type="KEGG" id="lue:DCD74_03210"/>
<evidence type="ECO:0000256" key="8">
    <source>
        <dbReference type="ARBA" id="ARBA00022982"/>
    </source>
</evidence>
<dbReference type="GO" id="GO:0046872">
    <property type="term" value="F:metal ion binding"/>
    <property type="evidence" value="ECO:0007669"/>
    <property type="project" value="UniProtKB-KW"/>
</dbReference>
<protein>
    <submittedName>
        <fullName evidence="15">Electron transport complex protein RnfB</fullName>
    </submittedName>
</protein>
<feature type="binding site" evidence="12">
    <location>
        <position position="25"/>
    </location>
    <ligand>
        <name>[4Fe-4S] cluster</name>
        <dbReference type="ChEBI" id="CHEBI:49883"/>
        <label>1</label>
    </ligand>
</feature>
<feature type="binding site" evidence="12">
    <location>
        <position position="122"/>
    </location>
    <ligand>
        <name>[4Fe-4S] cluster</name>
        <dbReference type="ChEBI" id="CHEBI:49883"/>
        <label>3</label>
    </ligand>
</feature>
<dbReference type="InterPro" id="IPR007202">
    <property type="entry name" value="4Fe-4S_dom"/>
</dbReference>
<evidence type="ECO:0000259" key="13">
    <source>
        <dbReference type="PROSITE" id="PS51379"/>
    </source>
</evidence>
<feature type="binding site" evidence="12">
    <location>
        <position position="92"/>
    </location>
    <ligand>
        <name>[4Fe-4S] cluster</name>
        <dbReference type="ChEBI" id="CHEBI:49883"/>
        <label>2</label>
    </ligand>
</feature>
<proteinExistence type="predicted"/>
<name>A0A344J8S6_9GAMM</name>
<evidence type="ECO:0000256" key="12">
    <source>
        <dbReference type="PIRSR" id="PIRSR005784-1"/>
    </source>
</evidence>
<keyword evidence="2" id="KW-1003">Cell membrane</keyword>
<dbReference type="Gene3D" id="3.30.70.20">
    <property type="match status" value="1"/>
</dbReference>
<keyword evidence="4" id="KW-0997">Cell inner membrane</keyword>
<evidence type="ECO:0000256" key="11">
    <source>
        <dbReference type="ARBA" id="ARBA00023136"/>
    </source>
</evidence>
<dbReference type="GO" id="GO:0005886">
    <property type="term" value="C:plasma membrane"/>
    <property type="evidence" value="ECO:0007669"/>
    <property type="project" value="InterPro"/>
</dbReference>
<dbReference type="PROSITE" id="PS00198">
    <property type="entry name" value="4FE4S_FER_1"/>
    <property type="match status" value="1"/>
</dbReference>
<dbReference type="InterPro" id="IPR016463">
    <property type="entry name" value="RnfB/RsxB_Proteobac"/>
</dbReference>
<keyword evidence="9 12" id="KW-0408">Iron</keyword>
<feature type="binding site" evidence="12">
    <location>
        <position position="132"/>
    </location>
    <ligand>
        <name>[4Fe-4S] cluster</name>
        <dbReference type="ChEBI" id="CHEBI:49883"/>
        <label>2</label>
    </ligand>
</feature>
<feature type="binding site" evidence="12">
    <location>
        <position position="95"/>
    </location>
    <ligand>
        <name>[4Fe-4S] cluster</name>
        <dbReference type="ChEBI" id="CHEBI:49883"/>
        <label>2</label>
    </ligand>
</feature>
<dbReference type="NCBIfam" id="TIGR01944">
    <property type="entry name" value="rnfB"/>
    <property type="match status" value="1"/>
</dbReference>
<dbReference type="SUPFAM" id="SSF54862">
    <property type="entry name" value="4Fe-4S ferredoxins"/>
    <property type="match status" value="1"/>
</dbReference>
<evidence type="ECO:0000313" key="15">
    <source>
        <dbReference type="EMBL" id="AXA85436.1"/>
    </source>
</evidence>
<dbReference type="AlphaFoldDB" id="A0A344J8S6"/>
<dbReference type="InterPro" id="IPR010207">
    <property type="entry name" value="Elect_transpt_cplx_RnfB/RsxB"/>
</dbReference>
<evidence type="ECO:0000259" key="14">
    <source>
        <dbReference type="PROSITE" id="PS51656"/>
    </source>
</evidence>
<dbReference type="PANTHER" id="PTHR42859">
    <property type="entry name" value="OXIDOREDUCTASE"/>
    <property type="match status" value="1"/>
</dbReference>
<keyword evidence="3 12" id="KW-0004">4Fe-4S</keyword>
<dbReference type="InterPro" id="IPR050294">
    <property type="entry name" value="RnfB_subfamily"/>
</dbReference>
<dbReference type="Proteomes" id="UP000251842">
    <property type="component" value="Chromosome"/>
</dbReference>